<protein>
    <submittedName>
        <fullName evidence="1">Uncharacterized protein</fullName>
    </submittedName>
</protein>
<proteinExistence type="predicted"/>
<accession>A0A2P5ACS2</accession>
<gene>
    <name evidence="1" type="ORF">PanWU01x14_345280</name>
</gene>
<dbReference type="Proteomes" id="UP000237105">
    <property type="component" value="Unassembled WGS sequence"/>
</dbReference>
<name>A0A2P5ACS2_PARAD</name>
<reference evidence="2" key="1">
    <citation type="submission" date="2016-06" db="EMBL/GenBank/DDBJ databases">
        <title>Parallel loss of symbiosis genes in relatives of nitrogen-fixing non-legume Parasponia.</title>
        <authorList>
            <person name="Van Velzen R."/>
            <person name="Holmer R."/>
            <person name="Bu F."/>
            <person name="Rutten L."/>
            <person name="Van Zeijl A."/>
            <person name="Liu W."/>
            <person name="Santuari L."/>
            <person name="Cao Q."/>
            <person name="Sharma T."/>
            <person name="Shen D."/>
            <person name="Roswanjaya Y."/>
            <person name="Wardhani T."/>
            <person name="Kalhor M.S."/>
            <person name="Jansen J."/>
            <person name="Van den Hoogen J."/>
            <person name="Gungor B."/>
            <person name="Hartog M."/>
            <person name="Hontelez J."/>
            <person name="Verver J."/>
            <person name="Yang W.-C."/>
            <person name="Schijlen E."/>
            <person name="Repin R."/>
            <person name="Schilthuizen M."/>
            <person name="Schranz E."/>
            <person name="Heidstra R."/>
            <person name="Miyata K."/>
            <person name="Fedorova E."/>
            <person name="Kohlen W."/>
            <person name="Bisseling T."/>
            <person name="Smit S."/>
            <person name="Geurts R."/>
        </authorList>
    </citation>
    <scope>NUCLEOTIDE SEQUENCE [LARGE SCALE GENOMIC DNA]</scope>
    <source>
        <strain evidence="2">cv. WU1-14</strain>
    </source>
</reference>
<dbReference type="EMBL" id="JXTB01000667">
    <property type="protein sequence ID" value="PON34321.1"/>
    <property type="molecule type" value="Genomic_DNA"/>
</dbReference>
<evidence type="ECO:0000313" key="1">
    <source>
        <dbReference type="EMBL" id="PON34321.1"/>
    </source>
</evidence>
<keyword evidence="2" id="KW-1185">Reference proteome</keyword>
<sequence length="126" mass="14179">MGMAGDLAINLRSLFHSTSDNESFQPIAAYNDAIISQQTTNRNELVAEASEDRRTVIIGGRAVEWEAIVQFLEDMKLKLVPSNDTTTETKGKRSVRRKKGERELHNLQFGVNCNKHPEKGEYSLSK</sequence>
<dbReference type="OrthoDB" id="10337922at2759"/>
<organism evidence="1 2">
    <name type="scientific">Parasponia andersonii</name>
    <name type="common">Sponia andersonii</name>
    <dbReference type="NCBI Taxonomy" id="3476"/>
    <lineage>
        <taxon>Eukaryota</taxon>
        <taxon>Viridiplantae</taxon>
        <taxon>Streptophyta</taxon>
        <taxon>Embryophyta</taxon>
        <taxon>Tracheophyta</taxon>
        <taxon>Spermatophyta</taxon>
        <taxon>Magnoliopsida</taxon>
        <taxon>eudicotyledons</taxon>
        <taxon>Gunneridae</taxon>
        <taxon>Pentapetalae</taxon>
        <taxon>rosids</taxon>
        <taxon>fabids</taxon>
        <taxon>Rosales</taxon>
        <taxon>Cannabaceae</taxon>
        <taxon>Parasponia</taxon>
    </lineage>
</organism>
<dbReference type="AlphaFoldDB" id="A0A2P5ACS2"/>
<comment type="caution">
    <text evidence="1">The sequence shown here is derived from an EMBL/GenBank/DDBJ whole genome shotgun (WGS) entry which is preliminary data.</text>
</comment>
<evidence type="ECO:0000313" key="2">
    <source>
        <dbReference type="Proteomes" id="UP000237105"/>
    </source>
</evidence>